<keyword evidence="2" id="KW-0813">Transport</keyword>
<dbReference type="InterPro" id="IPR003593">
    <property type="entry name" value="AAA+_ATPase"/>
</dbReference>
<feature type="domain" description="ABC transporter" evidence="5">
    <location>
        <begin position="4"/>
        <end position="231"/>
    </location>
</feature>
<evidence type="ECO:0000256" key="4">
    <source>
        <dbReference type="ARBA" id="ARBA00022840"/>
    </source>
</evidence>
<dbReference type="SUPFAM" id="SSF52540">
    <property type="entry name" value="P-loop containing nucleoside triphosphate hydrolases"/>
    <property type="match status" value="1"/>
</dbReference>
<comment type="caution">
    <text evidence="6">The sequence shown here is derived from an EMBL/GenBank/DDBJ whole genome shotgun (WGS) entry which is preliminary data.</text>
</comment>
<dbReference type="Proteomes" id="UP000586254">
    <property type="component" value="Unassembled WGS sequence"/>
</dbReference>
<dbReference type="Pfam" id="PF00005">
    <property type="entry name" value="ABC_tran"/>
    <property type="match status" value="1"/>
</dbReference>
<evidence type="ECO:0000313" key="7">
    <source>
        <dbReference type="Proteomes" id="UP000586254"/>
    </source>
</evidence>
<dbReference type="GO" id="GO:0005524">
    <property type="term" value="F:ATP binding"/>
    <property type="evidence" value="ECO:0007669"/>
    <property type="project" value="UniProtKB-KW"/>
</dbReference>
<dbReference type="InterPro" id="IPR003439">
    <property type="entry name" value="ABC_transporter-like_ATP-bd"/>
</dbReference>
<keyword evidence="4 6" id="KW-0067">ATP-binding</keyword>
<dbReference type="AlphaFoldDB" id="A0A853JPV7"/>
<dbReference type="InterPro" id="IPR017911">
    <property type="entry name" value="MacB-like_ATP-bd"/>
</dbReference>
<gene>
    <name evidence="6" type="ORF">H0N91_14800</name>
</gene>
<evidence type="ECO:0000256" key="3">
    <source>
        <dbReference type="ARBA" id="ARBA00022741"/>
    </source>
</evidence>
<accession>A0A853JPV7</accession>
<evidence type="ECO:0000256" key="1">
    <source>
        <dbReference type="ARBA" id="ARBA00005417"/>
    </source>
</evidence>
<reference evidence="6 7" key="1">
    <citation type="submission" date="2020-07" db="EMBL/GenBank/DDBJ databases">
        <title>Organ Donor 1.</title>
        <authorList>
            <person name="Marsh A.J."/>
            <person name="Azcarate-Peril M.A."/>
        </authorList>
    </citation>
    <scope>NUCLEOTIDE SEQUENCE [LARGE SCALE GENOMIC DNA]</scope>
    <source>
        <strain evidence="6 7">AMC0717</strain>
    </source>
</reference>
<dbReference type="Gene3D" id="3.40.50.300">
    <property type="entry name" value="P-loop containing nucleotide triphosphate hydrolases"/>
    <property type="match status" value="1"/>
</dbReference>
<proteinExistence type="inferred from homology"/>
<organism evidence="6 7">
    <name type="scientific">Eubacterium callanderi</name>
    <dbReference type="NCBI Taxonomy" id="53442"/>
    <lineage>
        <taxon>Bacteria</taxon>
        <taxon>Bacillati</taxon>
        <taxon>Bacillota</taxon>
        <taxon>Clostridia</taxon>
        <taxon>Eubacteriales</taxon>
        <taxon>Eubacteriaceae</taxon>
        <taxon>Eubacterium</taxon>
    </lineage>
</organism>
<dbReference type="PANTHER" id="PTHR42798:SF2">
    <property type="entry name" value="ABC TRANSPORTER ATP-BINDING PROTEIN MG467-RELATED"/>
    <property type="match status" value="1"/>
</dbReference>
<name>A0A853JPV7_9FIRM</name>
<dbReference type="FunFam" id="3.40.50.300:FF:000032">
    <property type="entry name" value="Export ABC transporter ATP-binding protein"/>
    <property type="match status" value="1"/>
</dbReference>
<evidence type="ECO:0000259" key="5">
    <source>
        <dbReference type="PROSITE" id="PS50893"/>
    </source>
</evidence>
<sequence>MGFIELEKITKEYFMGDQKILAVNQASFSIEKGEMVVILGPSGAGKSTILNLLGGMDTATSGHLFVDGQDITAFKDSRLTDYRASEIGFVFQFYNLIPALTVYENIALIKEATSKALKPEPVLKSVGLWERRHLFPTQISGGEQQRTAIARALCKDPKLLLCDEPTGALDSETGVVILSLLQNMSREKGHTVVVVTHNASLAEMADKVIRIKNGGIADITRNTAPKDVSEVRW</sequence>
<dbReference type="GO" id="GO:0098796">
    <property type="term" value="C:membrane protein complex"/>
    <property type="evidence" value="ECO:0007669"/>
    <property type="project" value="UniProtKB-ARBA"/>
</dbReference>
<evidence type="ECO:0000256" key="2">
    <source>
        <dbReference type="ARBA" id="ARBA00022448"/>
    </source>
</evidence>
<evidence type="ECO:0000313" key="6">
    <source>
        <dbReference type="EMBL" id="NZA39363.1"/>
    </source>
</evidence>
<dbReference type="InterPro" id="IPR027417">
    <property type="entry name" value="P-loop_NTPase"/>
</dbReference>
<dbReference type="PANTHER" id="PTHR42798">
    <property type="entry name" value="LIPOPROTEIN-RELEASING SYSTEM ATP-BINDING PROTEIN LOLD"/>
    <property type="match status" value="1"/>
</dbReference>
<dbReference type="GO" id="GO:0022857">
    <property type="term" value="F:transmembrane transporter activity"/>
    <property type="evidence" value="ECO:0007669"/>
    <property type="project" value="UniProtKB-ARBA"/>
</dbReference>
<dbReference type="GO" id="GO:0016887">
    <property type="term" value="F:ATP hydrolysis activity"/>
    <property type="evidence" value="ECO:0007669"/>
    <property type="project" value="InterPro"/>
</dbReference>
<keyword evidence="3" id="KW-0547">Nucleotide-binding</keyword>
<dbReference type="PROSITE" id="PS50893">
    <property type="entry name" value="ABC_TRANSPORTER_2"/>
    <property type="match status" value="1"/>
</dbReference>
<protein>
    <submittedName>
        <fullName evidence="6">ABC transporter ATP-binding protein</fullName>
    </submittedName>
</protein>
<dbReference type="RefSeq" id="WP_180493806.1">
    <property type="nucleotide sequence ID" value="NZ_CAUFHM010000002.1"/>
</dbReference>
<dbReference type="EMBL" id="JACCKS010000019">
    <property type="protein sequence ID" value="NZA39363.1"/>
    <property type="molecule type" value="Genomic_DNA"/>
</dbReference>
<dbReference type="CDD" id="cd03255">
    <property type="entry name" value="ABC_MJ0796_LolCDE_FtsE"/>
    <property type="match status" value="1"/>
</dbReference>
<dbReference type="SMART" id="SM00382">
    <property type="entry name" value="AAA"/>
    <property type="match status" value="1"/>
</dbReference>
<comment type="similarity">
    <text evidence="1">Belongs to the ABC transporter superfamily.</text>
</comment>